<reference evidence="2 3" key="1">
    <citation type="submission" date="2016-10" db="EMBL/GenBank/DDBJ databases">
        <authorList>
            <person name="de Groot N.N."/>
        </authorList>
    </citation>
    <scope>NUCLEOTIDE SEQUENCE [LARGE SCALE GENOMIC DNA]</scope>
    <source>
        <strain evidence="2 3">DSM 28286</strain>
    </source>
</reference>
<dbReference type="Gene3D" id="1.10.1660.10">
    <property type="match status" value="1"/>
</dbReference>
<evidence type="ECO:0000313" key="2">
    <source>
        <dbReference type="EMBL" id="SFQ50057.1"/>
    </source>
</evidence>
<dbReference type="AlphaFoldDB" id="A0A1I5Z1T0"/>
<dbReference type="Proteomes" id="UP000199031">
    <property type="component" value="Unassembled WGS sequence"/>
</dbReference>
<keyword evidence="3" id="KW-1185">Reference proteome</keyword>
<gene>
    <name evidence="2" type="ORF">SAMN05444277_11559</name>
</gene>
<evidence type="ECO:0000256" key="1">
    <source>
        <dbReference type="SAM" id="Coils"/>
    </source>
</evidence>
<dbReference type="RefSeq" id="WP_090662488.1">
    <property type="nucleotide sequence ID" value="NZ_FOXQ01000015.1"/>
</dbReference>
<evidence type="ECO:0000313" key="3">
    <source>
        <dbReference type="Proteomes" id="UP000199031"/>
    </source>
</evidence>
<dbReference type="OrthoDB" id="1494789at2"/>
<dbReference type="Pfam" id="PF13591">
    <property type="entry name" value="MerR_2"/>
    <property type="match status" value="1"/>
</dbReference>
<sequence>MENKNLVPAMVCCEHYKIELSFIHSLEQYGFIKTVRVDADEFLEEDELQTLEKFIRMHYELDINMQGIEAINFLLERVQNMKNEIAHLRSRLNVYETKSFHDNL</sequence>
<dbReference type="EMBL" id="FOXQ01000015">
    <property type="protein sequence ID" value="SFQ50057.1"/>
    <property type="molecule type" value="Genomic_DNA"/>
</dbReference>
<protein>
    <submittedName>
        <fullName evidence="2">MerR HTH family regulatory protein</fullName>
    </submittedName>
</protein>
<organism evidence="2 3">
    <name type="scientific">Parafilimonas terrae</name>
    <dbReference type="NCBI Taxonomy" id="1465490"/>
    <lineage>
        <taxon>Bacteria</taxon>
        <taxon>Pseudomonadati</taxon>
        <taxon>Bacteroidota</taxon>
        <taxon>Chitinophagia</taxon>
        <taxon>Chitinophagales</taxon>
        <taxon>Chitinophagaceae</taxon>
        <taxon>Parafilimonas</taxon>
    </lineage>
</organism>
<accession>A0A1I5Z1T0</accession>
<keyword evidence="1" id="KW-0175">Coiled coil</keyword>
<dbReference type="STRING" id="1465490.SAMN05444277_11559"/>
<proteinExistence type="predicted"/>
<name>A0A1I5Z1T0_9BACT</name>
<feature type="coiled-coil region" evidence="1">
    <location>
        <begin position="71"/>
        <end position="98"/>
    </location>
</feature>